<accession>A0A8W7M505</accession>
<evidence type="ECO:0000313" key="4">
    <source>
        <dbReference type="Proteomes" id="UP000075840"/>
    </source>
</evidence>
<evidence type="ECO:0000256" key="1">
    <source>
        <dbReference type="SAM" id="MobiDB-lite"/>
    </source>
</evidence>
<protein>
    <recommendedName>
        <fullName evidence="2">DUF7083 domain-containing protein</fullName>
    </recommendedName>
</protein>
<organism evidence="3 4">
    <name type="scientific">Anopheles arabiensis</name>
    <name type="common">Mosquito</name>
    <dbReference type="NCBI Taxonomy" id="7173"/>
    <lineage>
        <taxon>Eukaryota</taxon>
        <taxon>Metazoa</taxon>
        <taxon>Ecdysozoa</taxon>
        <taxon>Arthropoda</taxon>
        <taxon>Hexapoda</taxon>
        <taxon>Insecta</taxon>
        <taxon>Pterygota</taxon>
        <taxon>Neoptera</taxon>
        <taxon>Endopterygota</taxon>
        <taxon>Diptera</taxon>
        <taxon>Nematocera</taxon>
        <taxon>Culicoidea</taxon>
        <taxon>Culicidae</taxon>
        <taxon>Anophelinae</taxon>
        <taxon>Anopheles</taxon>
    </lineage>
</organism>
<dbReference type="AlphaFoldDB" id="A0A8W7M505"/>
<dbReference type="EnsemblMetazoa" id="AARA006428-RA">
    <property type="protein sequence ID" value="AARA006428-PA"/>
    <property type="gene ID" value="AARA006428"/>
</dbReference>
<name>A0A8W7M505_ANOAR</name>
<dbReference type="Proteomes" id="UP000075840">
    <property type="component" value="Unassembled WGS sequence"/>
</dbReference>
<dbReference type="EMBL" id="APCN01005396">
    <property type="status" value="NOT_ANNOTATED_CDS"/>
    <property type="molecule type" value="Genomic_DNA"/>
</dbReference>
<sequence>MAELQQVVLLIKELLQKLAQPTTAPSNPEQTLQALISTIGEFSFDEENGITFEEWYSRYTDLFESDAQNLDNSAKVRLLLSKLDKPSHARYVNYILPKLPKDIDFAGTVKILSQMFGTHTSIFNKRYQCLQLVKSEAEDIITYGAKVNRACENFDLKDMSIDQFKCLVFVSGLKGHAYADIRARIISQIDGETAEAHVTLHSLIREYQRLVNLKADALMIDRQPCSKQEKGISHQQHSSKTEGNLPRTPCWQCGRMHFVRHCPFSEHQCKQCNRIGHKEGYCGCVTKRQTVPARGQKKPLNQPANRQNKPREK</sequence>
<dbReference type="InterPro" id="IPR055510">
    <property type="entry name" value="DUF7083"/>
</dbReference>
<keyword evidence="4" id="KW-1185">Reference proteome</keyword>
<dbReference type="Pfam" id="PF23309">
    <property type="entry name" value="DUF7083"/>
    <property type="match status" value="1"/>
</dbReference>
<evidence type="ECO:0000259" key="2">
    <source>
        <dbReference type="Pfam" id="PF23309"/>
    </source>
</evidence>
<feature type="region of interest" description="Disordered" evidence="1">
    <location>
        <begin position="293"/>
        <end position="313"/>
    </location>
</feature>
<reference evidence="3" key="1">
    <citation type="submission" date="2022-08" db="UniProtKB">
        <authorList>
            <consortium name="EnsemblMetazoa"/>
        </authorList>
    </citation>
    <scope>IDENTIFICATION</scope>
    <source>
        <strain evidence="3">Dongola</strain>
    </source>
</reference>
<proteinExistence type="predicted"/>
<feature type="domain" description="DUF7083" evidence="2">
    <location>
        <begin position="33"/>
        <end position="119"/>
    </location>
</feature>
<evidence type="ECO:0000313" key="3">
    <source>
        <dbReference type="EnsemblMetazoa" id="AARA006428-PA"/>
    </source>
</evidence>